<evidence type="ECO:0000313" key="4">
    <source>
        <dbReference type="Proteomes" id="UP000886523"/>
    </source>
</evidence>
<feature type="region of interest" description="Disordered" evidence="1">
    <location>
        <begin position="231"/>
        <end position="261"/>
    </location>
</feature>
<keyword evidence="4" id="KW-1185">Reference proteome</keyword>
<organism evidence="3 4">
    <name type="scientific">Hydnum rufescens UP504</name>
    <dbReference type="NCBI Taxonomy" id="1448309"/>
    <lineage>
        <taxon>Eukaryota</taxon>
        <taxon>Fungi</taxon>
        <taxon>Dikarya</taxon>
        <taxon>Basidiomycota</taxon>
        <taxon>Agaricomycotina</taxon>
        <taxon>Agaricomycetes</taxon>
        <taxon>Cantharellales</taxon>
        <taxon>Hydnaceae</taxon>
        <taxon>Hydnum</taxon>
    </lineage>
</organism>
<feature type="compositionally biased region" description="Basic and acidic residues" evidence="1">
    <location>
        <begin position="233"/>
        <end position="251"/>
    </location>
</feature>
<feature type="chain" id="PRO_5040489930" evidence="2">
    <location>
        <begin position="30"/>
        <end position="261"/>
    </location>
</feature>
<comment type="caution">
    <text evidence="3">The sequence shown here is derived from an EMBL/GenBank/DDBJ whole genome shotgun (WGS) entry which is preliminary data.</text>
</comment>
<gene>
    <name evidence="3" type="ORF">BS47DRAFT_1402824</name>
</gene>
<accession>A0A9P6DLG3</accession>
<sequence length="261" mass="29643">MSLIRPGMALSPTLWSALIIPVLEHLAWAKRQRDISRRVVWKYGSPIPWVPMVAGRMAQVEALYLGPRDPNVTYDPSVQSFATYDFHPCDFTVLPQPCDPSIPHRAFIPVSYDGPTPDDSESQLGPMLKEWIQPFWTEAKIWTHLLGPYHPTPPPFNLEEIATFLSGSHSWDAGTWGKRPPGGQPENWLMGTFMELDLLSSDLADVHDELWHPGLPVWFISIDHSYYTNNSDECSHDDQEARSRAVEHPQEHPATPPFTRT</sequence>
<evidence type="ECO:0000256" key="2">
    <source>
        <dbReference type="SAM" id="SignalP"/>
    </source>
</evidence>
<reference evidence="3" key="1">
    <citation type="journal article" date="2020" name="Nat. Commun.">
        <title>Large-scale genome sequencing of mycorrhizal fungi provides insights into the early evolution of symbiotic traits.</title>
        <authorList>
            <person name="Miyauchi S."/>
            <person name="Kiss E."/>
            <person name="Kuo A."/>
            <person name="Drula E."/>
            <person name="Kohler A."/>
            <person name="Sanchez-Garcia M."/>
            <person name="Morin E."/>
            <person name="Andreopoulos B."/>
            <person name="Barry K.W."/>
            <person name="Bonito G."/>
            <person name="Buee M."/>
            <person name="Carver A."/>
            <person name="Chen C."/>
            <person name="Cichocki N."/>
            <person name="Clum A."/>
            <person name="Culley D."/>
            <person name="Crous P.W."/>
            <person name="Fauchery L."/>
            <person name="Girlanda M."/>
            <person name="Hayes R.D."/>
            <person name="Keri Z."/>
            <person name="LaButti K."/>
            <person name="Lipzen A."/>
            <person name="Lombard V."/>
            <person name="Magnuson J."/>
            <person name="Maillard F."/>
            <person name="Murat C."/>
            <person name="Nolan M."/>
            <person name="Ohm R.A."/>
            <person name="Pangilinan J."/>
            <person name="Pereira M.F."/>
            <person name="Perotto S."/>
            <person name="Peter M."/>
            <person name="Pfister S."/>
            <person name="Riley R."/>
            <person name="Sitrit Y."/>
            <person name="Stielow J.B."/>
            <person name="Szollosi G."/>
            <person name="Zifcakova L."/>
            <person name="Stursova M."/>
            <person name="Spatafora J.W."/>
            <person name="Tedersoo L."/>
            <person name="Vaario L.M."/>
            <person name="Yamada A."/>
            <person name="Yan M."/>
            <person name="Wang P."/>
            <person name="Xu J."/>
            <person name="Bruns T."/>
            <person name="Baldrian P."/>
            <person name="Vilgalys R."/>
            <person name="Dunand C."/>
            <person name="Henrissat B."/>
            <person name="Grigoriev I.V."/>
            <person name="Hibbett D."/>
            <person name="Nagy L.G."/>
            <person name="Martin F.M."/>
        </authorList>
    </citation>
    <scope>NUCLEOTIDE SEQUENCE</scope>
    <source>
        <strain evidence="3">UP504</strain>
    </source>
</reference>
<proteinExistence type="predicted"/>
<feature type="signal peptide" evidence="2">
    <location>
        <begin position="1"/>
        <end position="29"/>
    </location>
</feature>
<keyword evidence="2" id="KW-0732">Signal</keyword>
<dbReference type="Proteomes" id="UP000886523">
    <property type="component" value="Unassembled WGS sequence"/>
</dbReference>
<dbReference type="EMBL" id="MU129472">
    <property type="protein sequence ID" value="KAF9503033.1"/>
    <property type="molecule type" value="Genomic_DNA"/>
</dbReference>
<evidence type="ECO:0000313" key="3">
    <source>
        <dbReference type="EMBL" id="KAF9503033.1"/>
    </source>
</evidence>
<name>A0A9P6DLG3_9AGAM</name>
<evidence type="ECO:0000256" key="1">
    <source>
        <dbReference type="SAM" id="MobiDB-lite"/>
    </source>
</evidence>
<dbReference type="AlphaFoldDB" id="A0A9P6DLG3"/>
<protein>
    <submittedName>
        <fullName evidence="3">Uncharacterized protein</fullName>
    </submittedName>
</protein>